<dbReference type="AlphaFoldDB" id="J9FW61"/>
<name>J9FW61_9ZZZZ</name>
<sequence length="74" mass="7835">MNPITIFSNSSGAICPWPIPTRQSGTYLWIISAIGASPAIRSLTKNTCPPRLISKLMASAITSLEKVAISVCMG</sequence>
<accession>J9FW61</accession>
<gene>
    <name evidence="1" type="ORF">EVA_20329</name>
</gene>
<organism evidence="1">
    <name type="scientific">gut metagenome</name>
    <dbReference type="NCBI Taxonomy" id="749906"/>
    <lineage>
        <taxon>unclassified sequences</taxon>
        <taxon>metagenomes</taxon>
        <taxon>organismal metagenomes</taxon>
    </lineage>
</organism>
<proteinExistence type="predicted"/>
<dbReference type="EMBL" id="AMCI01008097">
    <property type="protein sequence ID" value="EJW91564.1"/>
    <property type="molecule type" value="Genomic_DNA"/>
</dbReference>
<protein>
    <submittedName>
        <fullName evidence="1">Uncharacterized protein</fullName>
    </submittedName>
</protein>
<evidence type="ECO:0000313" key="1">
    <source>
        <dbReference type="EMBL" id="EJW91564.1"/>
    </source>
</evidence>
<comment type="caution">
    <text evidence="1">The sequence shown here is derived from an EMBL/GenBank/DDBJ whole genome shotgun (WGS) entry which is preliminary data.</text>
</comment>
<reference evidence="1" key="1">
    <citation type="journal article" date="2012" name="PLoS ONE">
        <title>Gene sets for utilization of primary and secondary nutrition supplies in the distal gut of endangered iberian lynx.</title>
        <authorList>
            <person name="Alcaide M."/>
            <person name="Messina E."/>
            <person name="Richter M."/>
            <person name="Bargiela R."/>
            <person name="Peplies J."/>
            <person name="Huws S.A."/>
            <person name="Newbold C.J."/>
            <person name="Golyshin P.N."/>
            <person name="Simon M.A."/>
            <person name="Lopez G."/>
            <person name="Yakimov M.M."/>
            <person name="Ferrer M."/>
        </authorList>
    </citation>
    <scope>NUCLEOTIDE SEQUENCE</scope>
</reference>